<protein>
    <recommendedName>
        <fullName evidence="4">Methylosome subunit pICln</fullName>
    </recommendedName>
</protein>
<feature type="compositionally biased region" description="Acidic residues" evidence="8">
    <location>
        <begin position="138"/>
        <end position="158"/>
    </location>
</feature>
<dbReference type="InterPro" id="IPR039924">
    <property type="entry name" value="ICln/Lot5/Saf5"/>
</dbReference>
<organism evidence="11">
    <name type="scientific">Diabrotica virgifera virgifera</name>
    <name type="common">western corn rootworm</name>
    <dbReference type="NCBI Taxonomy" id="50390"/>
    <lineage>
        <taxon>Eukaryota</taxon>
        <taxon>Metazoa</taxon>
        <taxon>Ecdysozoa</taxon>
        <taxon>Arthropoda</taxon>
        <taxon>Hexapoda</taxon>
        <taxon>Insecta</taxon>
        <taxon>Pterygota</taxon>
        <taxon>Neoptera</taxon>
        <taxon>Endopterygota</taxon>
        <taxon>Coleoptera</taxon>
        <taxon>Polyphaga</taxon>
        <taxon>Cucujiformia</taxon>
        <taxon>Chrysomeloidea</taxon>
        <taxon>Chrysomelidae</taxon>
        <taxon>Galerucinae</taxon>
        <taxon>Diabroticina</taxon>
        <taxon>Diabroticites</taxon>
        <taxon>Diabrotica</taxon>
    </lineage>
</organism>
<evidence type="ECO:0000313" key="10">
    <source>
        <dbReference type="Proteomes" id="UP001652700"/>
    </source>
</evidence>
<dbReference type="EnsemblMetazoa" id="XM_050659640.1">
    <property type="protein sequence ID" value="XP_050515597.1"/>
    <property type="gene ID" value="LOC126890577"/>
</dbReference>
<dbReference type="GO" id="GO:0034709">
    <property type="term" value="C:methylosome"/>
    <property type="evidence" value="ECO:0007669"/>
    <property type="project" value="InterPro"/>
</dbReference>
<dbReference type="GO" id="GO:0005886">
    <property type="term" value="C:plasma membrane"/>
    <property type="evidence" value="ECO:0007669"/>
    <property type="project" value="InterPro"/>
</dbReference>
<dbReference type="InterPro" id="IPR011993">
    <property type="entry name" value="PH-like_dom_sf"/>
</dbReference>
<dbReference type="OrthoDB" id="19714at2759"/>
<dbReference type="GO" id="GO:0045292">
    <property type="term" value="P:mRNA cis splicing, via spliceosome"/>
    <property type="evidence" value="ECO:0007669"/>
    <property type="project" value="TreeGrafter"/>
</dbReference>
<dbReference type="Proteomes" id="UP001652700">
    <property type="component" value="Unplaced"/>
</dbReference>
<evidence type="ECO:0000256" key="5">
    <source>
        <dbReference type="ARBA" id="ARBA00022490"/>
    </source>
</evidence>
<keyword evidence="6" id="KW-0539">Nucleus</keyword>
<dbReference type="Gene3D" id="2.30.29.30">
    <property type="entry name" value="Pleckstrin-homology domain (PH domain)/Phosphotyrosine-binding domain (PTB)"/>
    <property type="match status" value="1"/>
</dbReference>
<dbReference type="GO" id="GO:0006884">
    <property type="term" value="P:cell volume homeostasis"/>
    <property type="evidence" value="ECO:0007669"/>
    <property type="project" value="InterPro"/>
</dbReference>
<dbReference type="GO" id="GO:0006821">
    <property type="term" value="P:chloride transport"/>
    <property type="evidence" value="ECO:0007669"/>
    <property type="project" value="InterPro"/>
</dbReference>
<dbReference type="GO" id="GO:0005681">
    <property type="term" value="C:spliceosomal complex"/>
    <property type="evidence" value="ECO:0007669"/>
    <property type="project" value="TreeGrafter"/>
</dbReference>
<feature type="region of interest" description="Disordered" evidence="8">
    <location>
        <begin position="136"/>
        <end position="158"/>
    </location>
</feature>
<reference evidence="9" key="2">
    <citation type="submission" date="2025-05" db="UniProtKB">
        <authorList>
            <consortium name="EnsemblMetazoa"/>
        </authorList>
    </citation>
    <scope>IDENTIFICATION</scope>
</reference>
<evidence type="ECO:0000256" key="8">
    <source>
        <dbReference type="SAM" id="MobiDB-lite"/>
    </source>
</evidence>
<dbReference type="PRINTS" id="PR01348">
    <property type="entry name" value="ICLNCHANNEL"/>
</dbReference>
<evidence type="ECO:0000313" key="9">
    <source>
        <dbReference type="EnsemblMetazoa" id="XP_050515597.1"/>
    </source>
</evidence>
<reference evidence="11" key="1">
    <citation type="submission" date="2025-04" db="UniProtKB">
        <authorList>
            <consortium name="RefSeq"/>
        </authorList>
    </citation>
    <scope>IDENTIFICATION</scope>
</reference>
<accession>A0A6P7GC05</accession>
<evidence type="ECO:0000256" key="4">
    <source>
        <dbReference type="ARBA" id="ARBA00015653"/>
    </source>
</evidence>
<dbReference type="GO" id="GO:0000387">
    <property type="term" value="P:spliceosomal snRNP assembly"/>
    <property type="evidence" value="ECO:0007669"/>
    <property type="project" value="InterPro"/>
</dbReference>
<dbReference type="GO" id="GO:0034715">
    <property type="term" value="C:pICln-Sm protein complex"/>
    <property type="evidence" value="ECO:0007669"/>
    <property type="project" value="InterPro"/>
</dbReference>
<gene>
    <name evidence="11" type="primary">LOC114340363</name>
</gene>
<evidence type="ECO:0000256" key="3">
    <source>
        <dbReference type="ARBA" id="ARBA00007054"/>
    </source>
</evidence>
<dbReference type="GO" id="GO:0005829">
    <property type="term" value="C:cytosol"/>
    <property type="evidence" value="ECO:0007669"/>
    <property type="project" value="InterPro"/>
</dbReference>
<proteinExistence type="inferred from homology"/>
<comment type="function">
    <text evidence="7">Involved in both the assembly of spliceosomal snRNPs and the methylation of Sm proteins. Chaperone that regulates the assembly of spliceosomal U1, U2, U4 and U5 small nuclear ribonucleoproteins (snRNPs), the building blocks of the spliceosome, and thereby plays an important role in the splicing of cellular pre-mRNAs. Most spliceosomal snRNPs contain a common set of Sm proteins SNRPB, SNRPD1, SNRPD2, SNRPD3, SNRPE, SNRPF and SNRPG that assemble in a heptameric protein ring on the Sm site of the small nuclear RNA to form the core snRNP (Sm core). In the cytosol, the Sm proteins SNRPD1, SNRPD2, SNRPE, SNRPF and SNRPG are trapped in an inactive 6S pICln-Sm complex by the chaperone CLNS1A that controls the assembly of the core snRNP. Dissociation by the SMN complex of CLNS1A from the trapped Sm proteins and their transfer to an SMN-Sm complex triggers the assembly of core snRNPs and their transport to the nucleus.</text>
</comment>
<sequence length="211" mass="23779">MVIINSFKHPESPIRYQQDDVQVYLDKKDLGLGTLFVSESTLCWQQEENNGFAIEYSSISLHAISKDLNIHSTECVYLVTDGHITMPGDSPPVINEDDDSDAESTEDISEILFIPRNSESIPQIYEAIKVCQELNPDPMDEVGEDELSDDNDDNLYEDAEDDMEGEYNIGERGGGDADVDDLSRRILRNNLNIQINYTNGTTEEDDFQDAD</sequence>
<comment type="subcellular location">
    <subcellularLocation>
        <location evidence="2">Cytoplasm</location>
    </subcellularLocation>
    <subcellularLocation>
        <location evidence="1">Nucleus</location>
    </subcellularLocation>
</comment>
<evidence type="ECO:0000313" key="11">
    <source>
        <dbReference type="RefSeq" id="XP_028146901.1"/>
    </source>
</evidence>
<dbReference type="PANTHER" id="PTHR21399">
    <property type="entry name" value="CHLORIDE CONDUCTANCE REGULATORY PROTEIN ICLN"/>
    <property type="match status" value="1"/>
</dbReference>
<evidence type="ECO:0000256" key="1">
    <source>
        <dbReference type="ARBA" id="ARBA00004123"/>
    </source>
</evidence>
<dbReference type="InParanoid" id="A0A6P7GC05"/>
<dbReference type="Pfam" id="PF03517">
    <property type="entry name" value="Voldacs"/>
    <property type="match status" value="1"/>
</dbReference>
<dbReference type="PANTHER" id="PTHR21399:SF0">
    <property type="entry name" value="METHYLOSOME SUBUNIT PICLN"/>
    <property type="match status" value="1"/>
</dbReference>
<name>A0A6P7GC05_DIAVI</name>
<comment type="similarity">
    <text evidence="3">Belongs to the pICln (TC 1.A.47) family.</text>
</comment>
<dbReference type="InterPro" id="IPR003521">
    <property type="entry name" value="ICln"/>
</dbReference>
<evidence type="ECO:0000256" key="6">
    <source>
        <dbReference type="ARBA" id="ARBA00023242"/>
    </source>
</evidence>
<keyword evidence="10" id="KW-1185">Reference proteome</keyword>
<dbReference type="RefSeq" id="XP_028146901.1">
    <property type="nucleotide sequence ID" value="XM_028291100.1"/>
</dbReference>
<dbReference type="AlphaFoldDB" id="A0A6P7GC05"/>
<evidence type="ECO:0000256" key="2">
    <source>
        <dbReference type="ARBA" id="ARBA00004496"/>
    </source>
</evidence>
<keyword evidence="5" id="KW-0963">Cytoplasm</keyword>
<evidence type="ECO:0000256" key="7">
    <source>
        <dbReference type="ARBA" id="ARBA00045890"/>
    </source>
</evidence>
<dbReference type="FunCoup" id="A0A6P7GC05">
    <property type="interactions" value="1130"/>
</dbReference>